<proteinExistence type="predicted"/>
<protein>
    <submittedName>
        <fullName evidence="1">Uncharacterized protein</fullName>
    </submittedName>
</protein>
<evidence type="ECO:0000313" key="2">
    <source>
        <dbReference type="Proteomes" id="UP001153269"/>
    </source>
</evidence>
<dbReference type="Proteomes" id="UP001153269">
    <property type="component" value="Unassembled WGS sequence"/>
</dbReference>
<evidence type="ECO:0000313" key="1">
    <source>
        <dbReference type="EMBL" id="CAB1420518.1"/>
    </source>
</evidence>
<keyword evidence="2" id="KW-1185">Reference proteome</keyword>
<dbReference type="EMBL" id="CADEAL010000461">
    <property type="protein sequence ID" value="CAB1420518.1"/>
    <property type="molecule type" value="Genomic_DNA"/>
</dbReference>
<organism evidence="1 2">
    <name type="scientific">Pleuronectes platessa</name>
    <name type="common">European plaice</name>
    <dbReference type="NCBI Taxonomy" id="8262"/>
    <lineage>
        <taxon>Eukaryota</taxon>
        <taxon>Metazoa</taxon>
        <taxon>Chordata</taxon>
        <taxon>Craniata</taxon>
        <taxon>Vertebrata</taxon>
        <taxon>Euteleostomi</taxon>
        <taxon>Actinopterygii</taxon>
        <taxon>Neopterygii</taxon>
        <taxon>Teleostei</taxon>
        <taxon>Neoteleostei</taxon>
        <taxon>Acanthomorphata</taxon>
        <taxon>Carangaria</taxon>
        <taxon>Pleuronectiformes</taxon>
        <taxon>Pleuronectoidei</taxon>
        <taxon>Pleuronectidae</taxon>
        <taxon>Pleuronectes</taxon>
    </lineage>
</organism>
<dbReference type="AlphaFoldDB" id="A0A9N7TXJ8"/>
<name>A0A9N7TXJ8_PLEPL</name>
<accession>A0A9N7TXJ8</accession>
<comment type="caution">
    <text evidence="1">The sequence shown here is derived from an EMBL/GenBank/DDBJ whole genome shotgun (WGS) entry which is preliminary data.</text>
</comment>
<reference evidence="1" key="1">
    <citation type="submission" date="2020-03" db="EMBL/GenBank/DDBJ databases">
        <authorList>
            <person name="Weist P."/>
        </authorList>
    </citation>
    <scope>NUCLEOTIDE SEQUENCE</scope>
</reference>
<gene>
    <name evidence="1" type="ORF">PLEPLA_LOCUS8393</name>
</gene>
<sequence length="115" mass="12113">MCRWSGLQAGKARGGLAIWHTGHRPASEKKLKSLEVEAATCAKLTDLFGAGFTSPAAAGAPGDERGGLDNDERVEADMVDHSTCESLRSCFPDTGRAGRGVTLGLPFWAGLQLQI</sequence>